<feature type="region of interest" description="Disordered" evidence="1">
    <location>
        <begin position="1"/>
        <end position="148"/>
    </location>
</feature>
<sequence length="243" mass="27304">MPAGRPPLDPQVKRERVEASRKRYDENKRAEIAASDFHTKRRYREKAASSSERYRDRKDAELRAETTRLHAVKQRDRKMEANELRQRSLKKPATKLARLREPPPLMPPSSSKKTRGPMPRNECHGAAAQDDLTDEESDEPRGHCAPTPAIFEGGITVRGITARLRSVAPRCSECGCEECPGCACMCPVSDEWIEHEGGHFFLTCQACKGQDCPGCKCTCPKSQFDRNVPEPQSAEGKARKTRN</sequence>
<name>A0AAD7MJI4_9AGAR</name>
<comment type="caution">
    <text evidence="2">The sequence shown here is derived from an EMBL/GenBank/DDBJ whole genome shotgun (WGS) entry which is preliminary data.</text>
</comment>
<evidence type="ECO:0000256" key="1">
    <source>
        <dbReference type="SAM" id="MobiDB-lite"/>
    </source>
</evidence>
<dbReference type="Proteomes" id="UP001215280">
    <property type="component" value="Unassembled WGS sequence"/>
</dbReference>
<keyword evidence="3" id="KW-1185">Reference proteome</keyword>
<organism evidence="2 3">
    <name type="scientific">Mycena maculata</name>
    <dbReference type="NCBI Taxonomy" id="230809"/>
    <lineage>
        <taxon>Eukaryota</taxon>
        <taxon>Fungi</taxon>
        <taxon>Dikarya</taxon>
        <taxon>Basidiomycota</taxon>
        <taxon>Agaricomycotina</taxon>
        <taxon>Agaricomycetes</taxon>
        <taxon>Agaricomycetidae</taxon>
        <taxon>Agaricales</taxon>
        <taxon>Marasmiineae</taxon>
        <taxon>Mycenaceae</taxon>
        <taxon>Mycena</taxon>
    </lineage>
</organism>
<dbReference type="EMBL" id="JARJLG010000278">
    <property type="protein sequence ID" value="KAJ7720481.1"/>
    <property type="molecule type" value="Genomic_DNA"/>
</dbReference>
<proteinExistence type="predicted"/>
<reference evidence="2" key="1">
    <citation type="submission" date="2023-03" db="EMBL/GenBank/DDBJ databases">
        <title>Massive genome expansion in bonnet fungi (Mycena s.s.) driven by repeated elements and novel gene families across ecological guilds.</title>
        <authorList>
            <consortium name="Lawrence Berkeley National Laboratory"/>
            <person name="Harder C.B."/>
            <person name="Miyauchi S."/>
            <person name="Viragh M."/>
            <person name="Kuo A."/>
            <person name="Thoen E."/>
            <person name="Andreopoulos B."/>
            <person name="Lu D."/>
            <person name="Skrede I."/>
            <person name="Drula E."/>
            <person name="Henrissat B."/>
            <person name="Morin E."/>
            <person name="Kohler A."/>
            <person name="Barry K."/>
            <person name="LaButti K."/>
            <person name="Morin E."/>
            <person name="Salamov A."/>
            <person name="Lipzen A."/>
            <person name="Mereny Z."/>
            <person name="Hegedus B."/>
            <person name="Baldrian P."/>
            <person name="Stursova M."/>
            <person name="Weitz H."/>
            <person name="Taylor A."/>
            <person name="Grigoriev I.V."/>
            <person name="Nagy L.G."/>
            <person name="Martin F."/>
            <person name="Kauserud H."/>
        </authorList>
    </citation>
    <scope>NUCLEOTIDE SEQUENCE</scope>
    <source>
        <strain evidence="2">CBHHK188m</strain>
    </source>
</reference>
<feature type="compositionally biased region" description="Basic and acidic residues" evidence="1">
    <location>
        <begin position="11"/>
        <end position="31"/>
    </location>
</feature>
<protein>
    <submittedName>
        <fullName evidence="2">Uncharacterized protein</fullName>
    </submittedName>
</protein>
<feature type="region of interest" description="Disordered" evidence="1">
    <location>
        <begin position="224"/>
        <end position="243"/>
    </location>
</feature>
<dbReference type="AlphaFoldDB" id="A0AAD7MJI4"/>
<gene>
    <name evidence="2" type="ORF">DFH07DRAFT_972558</name>
</gene>
<evidence type="ECO:0000313" key="3">
    <source>
        <dbReference type="Proteomes" id="UP001215280"/>
    </source>
</evidence>
<accession>A0AAD7MJI4</accession>
<evidence type="ECO:0000313" key="2">
    <source>
        <dbReference type="EMBL" id="KAJ7720481.1"/>
    </source>
</evidence>
<feature type="compositionally biased region" description="Basic and acidic residues" evidence="1">
    <location>
        <begin position="52"/>
        <end position="86"/>
    </location>
</feature>
<dbReference type="InterPro" id="IPR017900">
    <property type="entry name" value="4Fe4S_Fe_S_CS"/>
</dbReference>
<dbReference type="PROSITE" id="PS00198">
    <property type="entry name" value="4FE4S_FER_1"/>
    <property type="match status" value="1"/>
</dbReference>